<evidence type="ECO:0000313" key="1">
    <source>
        <dbReference type="EMBL" id="KAI7953977.1"/>
    </source>
</evidence>
<dbReference type="EMBL" id="CM045870">
    <property type="protein sequence ID" value="KAI7953977.1"/>
    <property type="molecule type" value="Genomic_DNA"/>
</dbReference>
<reference evidence="2" key="2">
    <citation type="journal article" date="2018" name="Mol. Plant Microbe Interact.">
        <title>Genome sequence resources for the wheat stripe rust pathogen (Puccinia striiformis f. sp. tritici) and the barley stripe rust pathogen (Puccinia striiformis f. sp. hordei).</title>
        <authorList>
            <person name="Xia C."/>
            <person name="Wang M."/>
            <person name="Yin C."/>
            <person name="Cornejo O.E."/>
            <person name="Hulbert S.H."/>
            <person name="Chen X."/>
        </authorList>
    </citation>
    <scope>NUCLEOTIDE SEQUENCE [LARGE SCALE GENOMIC DNA]</scope>
    <source>
        <strain evidence="2">93-210</strain>
    </source>
</reference>
<comment type="caution">
    <text evidence="1">The sequence shown here is derived from an EMBL/GenBank/DDBJ whole genome shotgun (WGS) entry which is preliminary data.</text>
</comment>
<organism evidence="1 2">
    <name type="scientific">Puccinia striiformis f. sp. tritici</name>
    <dbReference type="NCBI Taxonomy" id="168172"/>
    <lineage>
        <taxon>Eukaryota</taxon>
        <taxon>Fungi</taxon>
        <taxon>Dikarya</taxon>
        <taxon>Basidiomycota</taxon>
        <taxon>Pucciniomycotina</taxon>
        <taxon>Pucciniomycetes</taxon>
        <taxon>Pucciniales</taxon>
        <taxon>Pucciniaceae</taxon>
        <taxon>Puccinia</taxon>
    </lineage>
</organism>
<accession>A0ACC0EJE8</accession>
<evidence type="ECO:0000313" key="2">
    <source>
        <dbReference type="Proteomes" id="UP001060170"/>
    </source>
</evidence>
<reference evidence="2" key="1">
    <citation type="journal article" date="2018" name="BMC Genomics">
        <title>Genomic insights into host adaptation between the wheat stripe rust pathogen (Puccinia striiformis f. sp. tritici) and the barley stripe rust pathogen (Puccinia striiformis f. sp. hordei).</title>
        <authorList>
            <person name="Xia C."/>
            <person name="Wang M."/>
            <person name="Yin C."/>
            <person name="Cornejo O.E."/>
            <person name="Hulbert S.H."/>
            <person name="Chen X."/>
        </authorList>
    </citation>
    <scope>NUCLEOTIDE SEQUENCE [LARGE SCALE GENOMIC DNA]</scope>
    <source>
        <strain evidence="2">93-210</strain>
    </source>
</reference>
<proteinExistence type="predicted"/>
<gene>
    <name evidence="1" type="ORF">MJO28_006524</name>
</gene>
<protein>
    <submittedName>
        <fullName evidence="1">Uncharacterized protein</fullName>
    </submittedName>
</protein>
<keyword evidence="2" id="KW-1185">Reference proteome</keyword>
<dbReference type="Proteomes" id="UP001060170">
    <property type="component" value="Chromosome 6"/>
</dbReference>
<sequence>MARHSTRQNKDLRNVSQLLGAQQVVTLKLVVRSVKHLHLLTNRLVTHYEAKDPKEIVPTEETFKTMK</sequence>
<reference evidence="1 2" key="3">
    <citation type="journal article" date="2022" name="Microbiol. Spectr.">
        <title>Folding features and dynamics of 3D genome architecture in plant fungal pathogens.</title>
        <authorList>
            <person name="Xia C."/>
        </authorList>
    </citation>
    <scope>NUCLEOTIDE SEQUENCE [LARGE SCALE GENOMIC DNA]</scope>
    <source>
        <strain evidence="1 2">93-210</strain>
    </source>
</reference>
<name>A0ACC0EJE8_9BASI</name>